<dbReference type="Proteomes" id="UP001497516">
    <property type="component" value="Chromosome 1"/>
</dbReference>
<proteinExistence type="predicted"/>
<organism evidence="1 3">
    <name type="scientific">Linum trigynum</name>
    <dbReference type="NCBI Taxonomy" id="586398"/>
    <lineage>
        <taxon>Eukaryota</taxon>
        <taxon>Viridiplantae</taxon>
        <taxon>Streptophyta</taxon>
        <taxon>Embryophyta</taxon>
        <taxon>Tracheophyta</taxon>
        <taxon>Spermatophyta</taxon>
        <taxon>Magnoliopsida</taxon>
        <taxon>eudicotyledons</taxon>
        <taxon>Gunneridae</taxon>
        <taxon>Pentapetalae</taxon>
        <taxon>rosids</taxon>
        <taxon>fabids</taxon>
        <taxon>Malpighiales</taxon>
        <taxon>Linaceae</taxon>
        <taxon>Linum</taxon>
    </lineage>
</organism>
<dbReference type="EMBL" id="OZ034813">
    <property type="protein sequence ID" value="CAL1356773.1"/>
    <property type="molecule type" value="Genomic_DNA"/>
</dbReference>
<name>A0AAV2CJQ6_9ROSI</name>
<sequence length="102" mass="11625">MKEEIGDLKCEVTLVKRAMANGHAAVQATSTMDIPRPKSLKGSMNARELENFLWSLEQYFKALGIRDENTKVKNAPLYLSDVDMLWWRRTQGDISKGTCVMF</sequence>
<evidence type="ECO:0000313" key="1">
    <source>
        <dbReference type="EMBL" id="CAL1356773.1"/>
    </source>
</evidence>
<gene>
    <name evidence="1" type="ORF">LTRI10_LOCUS4449</name>
    <name evidence="2" type="ORF">LTRI10_LOCUS4451</name>
</gene>
<evidence type="ECO:0000313" key="2">
    <source>
        <dbReference type="EMBL" id="CAL1356775.1"/>
    </source>
</evidence>
<protein>
    <submittedName>
        <fullName evidence="1">Uncharacterized protein</fullName>
    </submittedName>
</protein>
<reference evidence="1 3" key="1">
    <citation type="submission" date="2024-04" db="EMBL/GenBank/DDBJ databases">
        <authorList>
            <person name="Fracassetti M."/>
        </authorList>
    </citation>
    <scope>NUCLEOTIDE SEQUENCE [LARGE SCALE GENOMIC DNA]</scope>
</reference>
<accession>A0AAV2CJQ6</accession>
<keyword evidence="3" id="KW-1185">Reference proteome</keyword>
<dbReference type="AlphaFoldDB" id="A0AAV2CJQ6"/>
<dbReference type="EMBL" id="OZ034813">
    <property type="protein sequence ID" value="CAL1356775.1"/>
    <property type="molecule type" value="Genomic_DNA"/>
</dbReference>
<evidence type="ECO:0000313" key="3">
    <source>
        <dbReference type="Proteomes" id="UP001497516"/>
    </source>
</evidence>